<dbReference type="Proteomes" id="UP000275846">
    <property type="component" value="Unassembled WGS sequence"/>
</dbReference>
<dbReference type="Gene3D" id="3.10.50.40">
    <property type="match status" value="1"/>
</dbReference>
<evidence type="ECO:0000256" key="3">
    <source>
        <dbReference type="ARBA" id="ARBA00023110"/>
    </source>
</evidence>
<keyword evidence="3 5" id="KW-0697">Rotamase</keyword>
<reference evidence="11" key="2">
    <citation type="submission" date="2016-06" db="UniProtKB">
        <authorList>
            <consortium name="WormBaseParasite"/>
        </authorList>
    </citation>
    <scope>IDENTIFICATION</scope>
</reference>
<evidence type="ECO:0000313" key="9">
    <source>
        <dbReference type="EMBL" id="VDL96808.1"/>
    </source>
</evidence>
<evidence type="ECO:0000256" key="1">
    <source>
        <dbReference type="ARBA" id="ARBA00000971"/>
    </source>
</evidence>
<dbReference type="WBParaSite" id="SSLN_0001082801-mRNA-1">
    <property type="protein sequence ID" value="SSLN_0001082801-mRNA-1"/>
    <property type="gene ID" value="SSLN_0001082801"/>
</dbReference>
<organism evidence="8">
    <name type="scientific">Schistocephalus solidus</name>
    <name type="common">Tapeworm</name>
    <dbReference type="NCBI Taxonomy" id="70667"/>
    <lineage>
        <taxon>Eukaryota</taxon>
        <taxon>Metazoa</taxon>
        <taxon>Spiralia</taxon>
        <taxon>Lophotrochozoa</taxon>
        <taxon>Platyhelminthes</taxon>
        <taxon>Cestoda</taxon>
        <taxon>Eucestoda</taxon>
        <taxon>Diphyllobothriidea</taxon>
        <taxon>Diphyllobothriidae</taxon>
        <taxon>Schistocephalus</taxon>
    </lineage>
</organism>
<evidence type="ECO:0000256" key="6">
    <source>
        <dbReference type="SAM" id="SignalP"/>
    </source>
</evidence>
<dbReference type="EMBL" id="UYSU01035863">
    <property type="protein sequence ID" value="VDL96808.1"/>
    <property type="molecule type" value="Genomic_DNA"/>
</dbReference>
<keyword evidence="4 5" id="KW-0413">Isomerase</keyword>
<dbReference type="AlphaFoldDB" id="A0A0X3PDU5"/>
<evidence type="ECO:0000313" key="11">
    <source>
        <dbReference type="WBParaSite" id="SSLN_0001082801-mRNA-1"/>
    </source>
</evidence>
<dbReference type="STRING" id="70667.A0A0X3PDU5"/>
<dbReference type="OrthoDB" id="77911at2759"/>
<evidence type="ECO:0000256" key="4">
    <source>
        <dbReference type="ARBA" id="ARBA00023235"/>
    </source>
</evidence>
<evidence type="ECO:0000313" key="10">
    <source>
        <dbReference type="Proteomes" id="UP000275846"/>
    </source>
</evidence>
<dbReference type="InterPro" id="IPR001179">
    <property type="entry name" value="PPIase_FKBP_dom"/>
</dbReference>
<proteinExistence type="predicted"/>
<dbReference type="FunFam" id="3.10.50.40:FF:000006">
    <property type="entry name" value="Peptidyl-prolyl cis-trans isomerase"/>
    <property type="match status" value="1"/>
</dbReference>
<dbReference type="InterPro" id="IPR044609">
    <property type="entry name" value="FKBP2/11"/>
</dbReference>
<comment type="catalytic activity">
    <reaction evidence="1 5">
        <text>[protein]-peptidylproline (omega=180) = [protein]-peptidylproline (omega=0)</text>
        <dbReference type="Rhea" id="RHEA:16237"/>
        <dbReference type="Rhea" id="RHEA-COMP:10747"/>
        <dbReference type="Rhea" id="RHEA-COMP:10748"/>
        <dbReference type="ChEBI" id="CHEBI:83833"/>
        <dbReference type="ChEBI" id="CHEBI:83834"/>
        <dbReference type="EC" id="5.2.1.8"/>
    </reaction>
</comment>
<feature type="domain" description="PPIase FKBP-type" evidence="7">
    <location>
        <begin position="50"/>
        <end position="138"/>
    </location>
</feature>
<name>A0A0X3PDU5_SCHSO</name>
<dbReference type="GO" id="GO:0005783">
    <property type="term" value="C:endoplasmic reticulum"/>
    <property type="evidence" value="ECO:0007669"/>
    <property type="project" value="TreeGrafter"/>
</dbReference>
<dbReference type="GO" id="GO:0003755">
    <property type="term" value="F:peptidyl-prolyl cis-trans isomerase activity"/>
    <property type="evidence" value="ECO:0007669"/>
    <property type="project" value="UniProtKB-KW"/>
</dbReference>
<dbReference type="PROSITE" id="PS50059">
    <property type="entry name" value="FKBP_PPIASE"/>
    <property type="match status" value="1"/>
</dbReference>
<accession>A0A0X3PDU5</accession>
<dbReference type="InterPro" id="IPR046357">
    <property type="entry name" value="PPIase_dom_sf"/>
</dbReference>
<reference evidence="9 10" key="3">
    <citation type="submission" date="2018-11" db="EMBL/GenBank/DDBJ databases">
        <authorList>
            <consortium name="Pathogen Informatics"/>
        </authorList>
    </citation>
    <scope>NUCLEOTIDE SEQUENCE [LARGE SCALE GENOMIC DNA]</scope>
    <source>
        <strain evidence="9 10">NST_G2</strain>
    </source>
</reference>
<feature type="chain" id="PRO_5008862620" description="peptidylprolyl isomerase" evidence="6">
    <location>
        <begin position="21"/>
        <end position="144"/>
    </location>
</feature>
<dbReference type="PANTHER" id="PTHR45779">
    <property type="entry name" value="PEPTIDYLPROLYL ISOMERASE"/>
    <property type="match status" value="1"/>
</dbReference>
<protein>
    <recommendedName>
        <fullName evidence="2 5">peptidylprolyl isomerase</fullName>
        <ecNumber evidence="2 5">5.2.1.8</ecNumber>
    </recommendedName>
</protein>
<dbReference type="EC" id="5.2.1.8" evidence="2 5"/>
<dbReference type="EMBL" id="GEEE01013282">
    <property type="protein sequence ID" value="JAP49943.1"/>
    <property type="molecule type" value="Transcribed_RNA"/>
</dbReference>
<keyword evidence="10" id="KW-1185">Reference proteome</keyword>
<dbReference type="PANTHER" id="PTHR45779:SF7">
    <property type="entry name" value="PEPTIDYLPROLYL ISOMERASE"/>
    <property type="match status" value="1"/>
</dbReference>
<feature type="signal peptide" evidence="6">
    <location>
        <begin position="1"/>
        <end position="20"/>
    </location>
</feature>
<sequence length="144" mass="16227">MWCSSYWVVSIVTFFGLVICEERTAKLSSLQIGIKKRIARENCPYVVEKFDEVEVTYQGMLYKDNTEFDSNVGRDPFKVTVGTGQVIKGWDQGLIGMCEGEKRRLLIPADLGYGSAGSPPKIPPDSDLIFDVELIKIHKFSKEL</sequence>
<evidence type="ECO:0000256" key="2">
    <source>
        <dbReference type="ARBA" id="ARBA00013194"/>
    </source>
</evidence>
<reference evidence="8" key="1">
    <citation type="submission" date="2016-01" db="EMBL/GenBank/DDBJ databases">
        <title>Reference transcriptome for the parasite Schistocephalus solidus: insights into the molecular evolution of parasitism.</title>
        <authorList>
            <person name="Hebert F.O."/>
            <person name="Grambauer S."/>
            <person name="Barber I."/>
            <person name="Landry C.R."/>
            <person name="Aubin-Horth N."/>
        </authorList>
    </citation>
    <scope>NUCLEOTIDE SEQUENCE</scope>
</reference>
<dbReference type="SUPFAM" id="SSF54534">
    <property type="entry name" value="FKBP-like"/>
    <property type="match status" value="1"/>
</dbReference>
<evidence type="ECO:0000256" key="5">
    <source>
        <dbReference type="PROSITE-ProRule" id="PRU00277"/>
    </source>
</evidence>
<keyword evidence="6" id="KW-0732">Signal</keyword>
<evidence type="ECO:0000313" key="8">
    <source>
        <dbReference type="EMBL" id="JAP49943.1"/>
    </source>
</evidence>
<evidence type="ECO:0000259" key="7">
    <source>
        <dbReference type="PROSITE" id="PS50059"/>
    </source>
</evidence>
<gene>
    <name evidence="8" type="primary">FKBP2</name>
    <name evidence="9" type="ORF">SSLN_LOCUS10423</name>
    <name evidence="8" type="ORF">TR11343</name>
</gene>
<dbReference type="Pfam" id="PF00254">
    <property type="entry name" value="FKBP_C"/>
    <property type="match status" value="1"/>
</dbReference>